<keyword evidence="1" id="KW-0614">Plasmid</keyword>
<dbReference type="AlphaFoldDB" id="A0A7S9DNX7"/>
<protein>
    <recommendedName>
        <fullName evidence="2">DUF4288 domain-containing protein</fullName>
    </recommendedName>
</protein>
<gene>
    <name evidence="1" type="ORF">12CE1_00083</name>
</gene>
<accession>A0A7S9DNX7</accession>
<sequence>MAEMNFYSVRISVLCLVDDGLIPSDGYTRDIQVHLIKAKDNEEAFEKALEIGRAEETTYSNEEGRKVRWAFEKIESITLLGKSIEGGEISSRMEGYFPKAPLPFESVFQPESDEPFS</sequence>
<dbReference type="EMBL" id="MT742180">
    <property type="protein sequence ID" value="QPG01124.1"/>
    <property type="molecule type" value="Genomic_DNA"/>
</dbReference>
<evidence type="ECO:0000313" key="1">
    <source>
        <dbReference type="EMBL" id="QPG01124.1"/>
    </source>
</evidence>
<evidence type="ECO:0008006" key="2">
    <source>
        <dbReference type="Google" id="ProtNLM"/>
    </source>
</evidence>
<proteinExistence type="predicted"/>
<reference evidence="1" key="1">
    <citation type="submission" date="2020-07" db="EMBL/GenBank/DDBJ databases">
        <title>A novel family of multi-drug resistance mega-plasmids in Acinetobacter species.</title>
        <authorList>
            <person name="Ghaly T.M."/>
            <person name="Sajjad A."/>
            <person name="Tetu S.G."/>
            <person name="Gillings M.R."/>
        </authorList>
    </citation>
    <scope>NUCLEOTIDE SEQUENCE</scope>
    <source>
        <strain evidence="1">12CE1</strain>
        <plasmid evidence="1">pR4WN_12CE1</plasmid>
    </source>
</reference>
<dbReference type="Pfam" id="PF14119">
    <property type="entry name" value="DUF4288"/>
    <property type="match status" value="1"/>
</dbReference>
<geneLocation type="plasmid" evidence="1">
    <name>pR4WN_12CE1</name>
</geneLocation>
<organism evidence="1">
    <name type="scientific">Acinetobacter lwoffii</name>
    <dbReference type="NCBI Taxonomy" id="28090"/>
    <lineage>
        <taxon>Bacteria</taxon>
        <taxon>Pseudomonadati</taxon>
        <taxon>Pseudomonadota</taxon>
        <taxon>Gammaproteobacteria</taxon>
        <taxon>Moraxellales</taxon>
        <taxon>Moraxellaceae</taxon>
        <taxon>Acinetobacter</taxon>
    </lineage>
</organism>
<name>A0A7S9DNX7_ACILW</name>
<dbReference type="InterPro" id="IPR025630">
    <property type="entry name" value="DUF4288"/>
</dbReference>